<gene>
    <name evidence="12" type="ORF">Vafri_12444</name>
</gene>
<keyword evidence="8" id="KW-1133">Transmembrane helix</keyword>
<accession>A0A8J4BEF6</accession>
<evidence type="ECO:0000256" key="8">
    <source>
        <dbReference type="SAM" id="Phobius"/>
    </source>
</evidence>
<keyword evidence="3 6" id="KW-0378">Hydrolase</keyword>
<feature type="active site" description="Charge relay system" evidence="5 6">
    <location>
        <position position="906"/>
    </location>
</feature>
<dbReference type="Proteomes" id="UP000747399">
    <property type="component" value="Unassembled WGS sequence"/>
</dbReference>
<evidence type="ECO:0000256" key="7">
    <source>
        <dbReference type="SAM" id="MobiDB-lite"/>
    </source>
</evidence>
<evidence type="ECO:0000313" key="13">
    <source>
        <dbReference type="Proteomes" id="UP000747399"/>
    </source>
</evidence>
<name>A0A8J4BEF6_9CHLO</name>
<comment type="similarity">
    <text evidence="1 6">Belongs to the peptidase S8 family.</text>
</comment>
<feature type="compositionally biased region" description="Low complexity" evidence="7">
    <location>
        <begin position="2118"/>
        <end position="2130"/>
    </location>
</feature>
<feature type="transmembrane region" description="Helical" evidence="8">
    <location>
        <begin position="1883"/>
        <end position="1905"/>
    </location>
</feature>
<dbReference type="Gene3D" id="3.50.30.30">
    <property type="match status" value="1"/>
</dbReference>
<keyword evidence="2 6" id="KW-0645">Protease</keyword>
<dbReference type="Gene3D" id="3.40.50.200">
    <property type="entry name" value="Peptidase S8/S53 domain"/>
    <property type="match status" value="1"/>
</dbReference>
<dbReference type="PROSITE" id="PS00137">
    <property type="entry name" value="SUBTILASE_HIS"/>
    <property type="match status" value="1"/>
</dbReference>
<evidence type="ECO:0000256" key="2">
    <source>
        <dbReference type="ARBA" id="ARBA00022670"/>
    </source>
</evidence>
<dbReference type="PROSITE" id="PS00138">
    <property type="entry name" value="SUBTILASE_SER"/>
    <property type="match status" value="1"/>
</dbReference>
<dbReference type="PROSITE" id="PS51892">
    <property type="entry name" value="SUBTILASE"/>
    <property type="match status" value="1"/>
</dbReference>
<dbReference type="Gene3D" id="2.60.120.380">
    <property type="match status" value="1"/>
</dbReference>
<dbReference type="EMBL" id="BNCO01000027">
    <property type="protein sequence ID" value="GIL57145.1"/>
    <property type="molecule type" value="Genomic_DNA"/>
</dbReference>
<dbReference type="GO" id="GO:0006508">
    <property type="term" value="P:proteolysis"/>
    <property type="evidence" value="ECO:0007669"/>
    <property type="project" value="UniProtKB-KW"/>
</dbReference>
<evidence type="ECO:0000256" key="3">
    <source>
        <dbReference type="ARBA" id="ARBA00022801"/>
    </source>
</evidence>
<feature type="region of interest" description="Disordered" evidence="7">
    <location>
        <begin position="2107"/>
        <end position="2148"/>
    </location>
</feature>
<feature type="region of interest" description="Disordered" evidence="7">
    <location>
        <begin position="1731"/>
        <end position="1784"/>
    </location>
</feature>
<protein>
    <recommendedName>
        <fullName evidence="14">Peptidase S8/S53 domain-containing protein</fullName>
    </recommendedName>
</protein>
<feature type="compositionally biased region" description="Pro residues" evidence="7">
    <location>
        <begin position="2131"/>
        <end position="2142"/>
    </location>
</feature>
<dbReference type="InterPro" id="IPR015500">
    <property type="entry name" value="Peptidase_S8_subtilisin-rel"/>
</dbReference>
<keyword evidence="8" id="KW-0812">Transmembrane</keyword>
<dbReference type="Pfam" id="PF00082">
    <property type="entry name" value="Peptidase_S8"/>
    <property type="match status" value="1"/>
</dbReference>
<dbReference type="InterPro" id="IPR034058">
    <property type="entry name" value="TagA/B/C/D_pept_dom"/>
</dbReference>
<dbReference type="InterPro" id="IPR008979">
    <property type="entry name" value="Galactose-bd-like_sf"/>
</dbReference>
<dbReference type="Pfam" id="PF02225">
    <property type="entry name" value="PA"/>
    <property type="match status" value="1"/>
</dbReference>
<feature type="region of interest" description="Disordered" evidence="7">
    <location>
        <begin position="338"/>
        <end position="376"/>
    </location>
</feature>
<dbReference type="InterPro" id="IPR022398">
    <property type="entry name" value="Peptidase_S8_His-AS"/>
</dbReference>
<dbReference type="CDD" id="cd04842">
    <property type="entry name" value="Peptidases_S8_Kp43_protease"/>
    <property type="match status" value="1"/>
</dbReference>
<feature type="domain" description="Peptidase S8/S53" evidence="10">
    <location>
        <begin position="484"/>
        <end position="927"/>
    </location>
</feature>
<dbReference type="InterPro" id="IPR036852">
    <property type="entry name" value="Peptidase_S8/S53_dom_sf"/>
</dbReference>
<dbReference type="InterPro" id="IPR003137">
    <property type="entry name" value="PA_domain"/>
</dbReference>
<evidence type="ECO:0000256" key="1">
    <source>
        <dbReference type="ARBA" id="ARBA00011073"/>
    </source>
</evidence>
<feature type="domain" description="PA" evidence="11">
    <location>
        <begin position="740"/>
        <end position="818"/>
    </location>
</feature>
<evidence type="ECO:0000313" key="12">
    <source>
        <dbReference type="EMBL" id="GIL57145.1"/>
    </source>
</evidence>
<evidence type="ECO:0000256" key="4">
    <source>
        <dbReference type="ARBA" id="ARBA00022825"/>
    </source>
</evidence>
<comment type="caution">
    <text evidence="12">The sequence shown here is derived from an EMBL/GenBank/DDBJ whole genome shotgun (WGS) entry which is preliminary data.</text>
</comment>
<keyword evidence="13" id="KW-1185">Reference proteome</keyword>
<feature type="active site" description="Charge relay system" evidence="5 6">
    <location>
        <position position="545"/>
    </location>
</feature>
<dbReference type="SUPFAM" id="SSF52743">
    <property type="entry name" value="Subtilisin-like"/>
    <property type="match status" value="1"/>
</dbReference>
<dbReference type="InterPro" id="IPR000209">
    <property type="entry name" value="Peptidase_S8/S53_dom"/>
</dbReference>
<keyword evidence="8" id="KW-0472">Membrane</keyword>
<dbReference type="SUPFAM" id="SSF49785">
    <property type="entry name" value="Galactose-binding domain-like"/>
    <property type="match status" value="1"/>
</dbReference>
<organism evidence="12 13">
    <name type="scientific">Volvox africanus</name>
    <dbReference type="NCBI Taxonomy" id="51714"/>
    <lineage>
        <taxon>Eukaryota</taxon>
        <taxon>Viridiplantae</taxon>
        <taxon>Chlorophyta</taxon>
        <taxon>core chlorophytes</taxon>
        <taxon>Chlorophyceae</taxon>
        <taxon>CS clade</taxon>
        <taxon>Chlamydomonadales</taxon>
        <taxon>Volvocaceae</taxon>
        <taxon>Volvox</taxon>
    </lineage>
</organism>
<feature type="active site" description="Charge relay system" evidence="5 6">
    <location>
        <position position="490"/>
    </location>
</feature>
<sequence>MIHRLIIVFLVRFLTLRLARGDAPSLSNSPLGEASSKVHVVHLRTGIVDVAALHERLPLPTPMARRALLQQQQLDIPSPPMQSPEWGPLAHVQLWLLTLGPTLHWHEDVHHLSFHPSGASQHHRIGGRSSVTIEEAAAAASSPLLSQPQNPQFGEAQARLMAILHSAGCVLVSFLPPAAWLLAVADDADLTPVLGAFPDVRLAPYGPASLRVAPELAAALDLMRQAGDAVAERIAAGDRLDELIDKALKEKSGWLLGAMRLHMSTRGSSTVGKQKAEDKINSGGSRIAEGTGTGNATRKPAPGGTQEPARVQVEVHFPHLETADLAILSGVRQSQGAEFSVDSSSISRSARHGRRYGRHDDGTAGDGDSNSDDSSYHPAAAAAADWLVPLTALSPPDCPPLLAPDFGSQELLLVSVCPVALEGTVEWLAAAPQVSWVAPRMVTRLHNLVAGAIVQTGGMSSAAINATGINSHPFWAAGLTGVNQVVGCGDSGLDFGNCFFIDPSVDVSTSTQQDSNGMQYFSNVNHRKLRYYLALVQDMVDSFGHGTHVSGTLVGSRFDRTDLTADPLALGTGQAPGAKIAFLDLSRGNSEGVWTPGDLYRSYFNLTYRMGARVHSDSWGSELTAYDSMSVSLDRFTFINQDFVSVFAAGNYGDKSSNSAKGTVTSPAVAKNCIAVGATLSMVTVTGSPRPPWVGMSNMTVILDLAGGQRFTRSVRVVKATTFGDDMDKAGLSNTLLATANPENACAALANAGAVSGKVLLVQRGGCYFTDKARYAEAAGARAIIVYNDVKDSGYFSMSPPSSYVAGSIRIAAGSVPLSIGLWLKSSVAAGTVTLQFKNILQPDYPLFEDVAAYSSVGPTTDGRIKPDIVAPGTLLSANSSKTVPVPGRMPSCDKSIALASMSGTSMATPVVAGSALLVRQYFVDGFYPDGVRNPTKGFQPSGPLIKAVLLGGADHLTGVVADTGMPLEDAPSYRQGFGRLSLLHSLPLAGNPISPGWRLQVVDGASLSVSEQHQFCVTATGGPLRITLAWYDYPGDQAAARALVNNLDLQVRAAGRGLLLDYGNGVQDNVNTVEQVWYDDLPAGDVAITVVAVSIFQKSIQQPYALVVQGKFSGSLRRPSPNTPSNTCAAQLAVIQDDLSSPPITNSKNLTFYYSTQDASNPQAAFQCRLVPEGFNSNVSWEACTMPSKTYQGVQDGRYSFQVRVAGELLAAVRSVLVDSIPPVITLKSTLPGMANSTASDNATFIFNATDTTSAVTFTCRVFFSNGPGNGTTVPYLRFGGLTALTGNSTRISVGQQVPIRTSFPCNSPLELIGMSYGDYTLLVLAVDAAQNAAEAVLSWKIRYNPKEVYARVVGGPIGLVTTRQLTYDVIGFNGSQAQTMPPESMELTNPQAYEYTKAPLPTAVLAAGSSSSGSGGGSGRWTLSDIGNNSVWMLLQSEKVNVDIPSDGSYIVAVRPRDSLDPVTWGTAAVQVDSTPPVVIITRAPNSFQSDPRVTIRFADNGTDDDTRAFFCRWMGNPDVAPDPNTPDTTAPYTPCRDTATFNVTEGYWLFQVKGQDAAGNIGYPANATFVTDLQPPAITTNLTSIVNVSRLVWDYNISDTGSDIYHGSVNTTCYFQWVKLDNASVIVDGDIDYPAARQNPDWMSPCPPPPIRYTLQEGSYRWSVAATDKAGLRVTQDITVLADFSKPVSRIHVGSRMLPSKFTLSVFSMDLPKTINSGLAMQECKIDTVSAPPPASPPPPLPSSPPAAASLPPTTPSGSNNRVAAASSTSGGGGSGGSRRAVAQLQGTTSNPRLYNGISIEFGTWHVCDSKGSAVNITYDGFSSGFYTFSVRATDAAGNQGNAIPPYFFAVNASLPVDGDDIAQVSHPGEGGSSNRTKKIFIGVAILVGALMLIISAVLIFVARRRHLRKLAAAAASPSQLPPGLAAAVAASHGVQMQPVPSATLPPPPPPPLPPPVISYSNGNGNGYSNGSHAPPPLVNATYAGTVGLSGLPLSSPVPTHVVPVSGSVYSAQSLSATGGGVVAGLPVASADPALMAAMAASAEEAQRAHSASLAFEEDQRMRRAIAASIEEENVRRAKEASLAAAVQHTTEQAALDAAIAASLATAEQERQRQQQRAAQQAQLQRSPRPPPSAPPAGPPDYGLI</sequence>
<dbReference type="InterPro" id="IPR051048">
    <property type="entry name" value="Peptidase_S8/S53_subtilisin"/>
</dbReference>
<dbReference type="InterPro" id="IPR023828">
    <property type="entry name" value="Peptidase_S8_Ser-AS"/>
</dbReference>
<dbReference type="PANTHER" id="PTHR43399">
    <property type="entry name" value="SUBTILISIN-RELATED"/>
    <property type="match status" value="1"/>
</dbReference>
<dbReference type="PRINTS" id="PR00723">
    <property type="entry name" value="SUBTILISIN"/>
</dbReference>
<keyword evidence="4 6" id="KW-0720">Serine protease</keyword>
<reference evidence="12" key="1">
    <citation type="journal article" date="2021" name="Proc. Natl. Acad. Sci. U.S.A.">
        <title>Three genomes in the algal genus Volvox reveal the fate of a haploid sex-determining region after a transition to homothallism.</title>
        <authorList>
            <person name="Yamamoto K."/>
            <person name="Hamaji T."/>
            <person name="Kawai-Toyooka H."/>
            <person name="Matsuzaki R."/>
            <person name="Takahashi F."/>
            <person name="Nishimura Y."/>
            <person name="Kawachi M."/>
            <person name="Noguchi H."/>
            <person name="Minakuchi Y."/>
            <person name="Umen J.G."/>
            <person name="Toyoda A."/>
            <person name="Nozaki H."/>
        </authorList>
    </citation>
    <scope>NUCLEOTIDE SEQUENCE</scope>
    <source>
        <strain evidence="12">NIES-3780</strain>
    </source>
</reference>
<feature type="region of interest" description="Disordered" evidence="7">
    <location>
        <begin position="266"/>
        <end position="307"/>
    </location>
</feature>
<feature type="compositionally biased region" description="Pro residues" evidence="7">
    <location>
        <begin position="1734"/>
        <end position="1748"/>
    </location>
</feature>
<proteinExistence type="inferred from homology"/>
<dbReference type="SUPFAM" id="SSF52025">
    <property type="entry name" value="PA domain"/>
    <property type="match status" value="1"/>
</dbReference>
<evidence type="ECO:0000256" key="6">
    <source>
        <dbReference type="PROSITE-ProRule" id="PRU01240"/>
    </source>
</evidence>
<feature type="signal peptide" evidence="9">
    <location>
        <begin position="1"/>
        <end position="21"/>
    </location>
</feature>
<evidence type="ECO:0000259" key="11">
    <source>
        <dbReference type="Pfam" id="PF02225"/>
    </source>
</evidence>
<dbReference type="GO" id="GO:0004252">
    <property type="term" value="F:serine-type endopeptidase activity"/>
    <property type="evidence" value="ECO:0007669"/>
    <property type="project" value="UniProtKB-UniRule"/>
</dbReference>
<dbReference type="PANTHER" id="PTHR43399:SF4">
    <property type="entry name" value="CELL WALL-ASSOCIATED PROTEASE"/>
    <property type="match status" value="1"/>
</dbReference>
<evidence type="ECO:0000259" key="10">
    <source>
        <dbReference type="Pfam" id="PF00082"/>
    </source>
</evidence>
<evidence type="ECO:0008006" key="14">
    <source>
        <dbReference type="Google" id="ProtNLM"/>
    </source>
</evidence>
<dbReference type="InterPro" id="IPR046450">
    <property type="entry name" value="PA_dom_sf"/>
</dbReference>
<evidence type="ECO:0000256" key="5">
    <source>
        <dbReference type="PIRSR" id="PIRSR615500-1"/>
    </source>
</evidence>
<keyword evidence="9" id="KW-0732">Signal</keyword>
<evidence type="ECO:0000256" key="9">
    <source>
        <dbReference type="SAM" id="SignalP"/>
    </source>
</evidence>
<feature type="chain" id="PRO_5035246476" description="Peptidase S8/S53 domain-containing protein" evidence="9">
    <location>
        <begin position="22"/>
        <end position="2148"/>
    </location>
</feature>